<evidence type="ECO:0000259" key="3">
    <source>
        <dbReference type="PROSITE" id="PS51733"/>
    </source>
</evidence>
<keyword evidence="5" id="KW-1185">Reference proteome</keyword>
<dbReference type="InterPro" id="IPR004408">
    <property type="entry name" value="Biotin_CoA_COase_ligase"/>
</dbReference>
<dbReference type="InterPro" id="IPR013196">
    <property type="entry name" value="HTH_11"/>
</dbReference>
<evidence type="ECO:0000313" key="4">
    <source>
        <dbReference type="EMBL" id="MBE5034671.1"/>
    </source>
</evidence>
<evidence type="ECO:0000256" key="1">
    <source>
        <dbReference type="ARBA" id="ARBA00022598"/>
    </source>
</evidence>
<keyword evidence="2" id="KW-0238">DNA-binding</keyword>
<dbReference type="NCBIfam" id="TIGR00121">
    <property type="entry name" value="birA_ligase"/>
    <property type="match status" value="1"/>
</dbReference>
<dbReference type="SUPFAM" id="SSF50037">
    <property type="entry name" value="C-terminal domain of transcriptional repressors"/>
    <property type="match status" value="1"/>
</dbReference>
<feature type="binding site" evidence="2">
    <location>
        <begin position="88"/>
        <end position="90"/>
    </location>
    <ligand>
        <name>biotin</name>
        <dbReference type="ChEBI" id="CHEBI:57586"/>
    </ligand>
</feature>
<feature type="binding site" evidence="2">
    <location>
        <begin position="116"/>
        <end position="118"/>
    </location>
    <ligand>
        <name>biotin</name>
        <dbReference type="ChEBI" id="CHEBI:57586"/>
    </ligand>
</feature>
<name>A0ABR9QUW6_9FIRM</name>
<feature type="binding site" evidence="2">
    <location>
        <position position="112"/>
    </location>
    <ligand>
        <name>biotin</name>
        <dbReference type="ChEBI" id="CHEBI:57586"/>
    </ligand>
</feature>
<dbReference type="Gene3D" id="3.30.930.10">
    <property type="entry name" value="Bira Bifunctional Protein, Domain 2"/>
    <property type="match status" value="1"/>
</dbReference>
<dbReference type="RefSeq" id="WP_226384343.1">
    <property type="nucleotide sequence ID" value="NZ_JADCKA010000001.1"/>
</dbReference>
<keyword evidence="2" id="KW-0547">Nucleotide-binding</keyword>
<dbReference type="Pfam" id="PF03099">
    <property type="entry name" value="BPL_LplA_LipB"/>
    <property type="match status" value="1"/>
</dbReference>
<dbReference type="InterPro" id="IPR030855">
    <property type="entry name" value="Bifunct_BirA"/>
</dbReference>
<dbReference type="PANTHER" id="PTHR12835:SF5">
    <property type="entry name" value="BIOTIN--PROTEIN LIGASE"/>
    <property type="match status" value="1"/>
</dbReference>
<feature type="DNA-binding region" description="H-T-H motif" evidence="2">
    <location>
        <begin position="20"/>
        <end position="39"/>
    </location>
</feature>
<dbReference type="PANTHER" id="PTHR12835">
    <property type="entry name" value="BIOTIN PROTEIN LIGASE"/>
    <property type="match status" value="1"/>
</dbReference>
<keyword evidence="2" id="KW-0678">Repressor</keyword>
<feature type="binding site" evidence="2">
    <location>
        <position position="183"/>
    </location>
    <ligand>
        <name>biotin</name>
        <dbReference type="ChEBI" id="CHEBI:57586"/>
    </ligand>
</feature>
<dbReference type="Gene3D" id="2.30.30.100">
    <property type="match status" value="1"/>
</dbReference>
<dbReference type="CDD" id="cd16442">
    <property type="entry name" value="BPL"/>
    <property type="match status" value="1"/>
</dbReference>
<evidence type="ECO:0000313" key="5">
    <source>
        <dbReference type="Proteomes" id="UP001516588"/>
    </source>
</evidence>
<dbReference type="HAMAP" id="MF_00978">
    <property type="entry name" value="Bifunct_BirA"/>
    <property type="match status" value="1"/>
</dbReference>
<evidence type="ECO:0000256" key="2">
    <source>
        <dbReference type="HAMAP-Rule" id="MF_00978"/>
    </source>
</evidence>
<keyword evidence="2" id="KW-0092">Biotin</keyword>
<organism evidence="4 5">
    <name type="scientific">Gallibacter intestinalis</name>
    <dbReference type="NCBI Taxonomy" id="2779356"/>
    <lineage>
        <taxon>Bacteria</taxon>
        <taxon>Bacillati</taxon>
        <taxon>Bacillota</taxon>
        <taxon>Clostridia</taxon>
        <taxon>Eubacteriales</taxon>
        <taxon>Eubacteriaceae</taxon>
        <taxon>Gallibacter</taxon>
    </lineage>
</organism>
<proteinExistence type="inferred from homology"/>
<protein>
    <recommendedName>
        <fullName evidence="2">Bifunctional ligase/repressor BirA</fullName>
    </recommendedName>
    <alternativeName>
        <fullName evidence="2">Biotin--[acetyl-CoA-carboxylase] ligase</fullName>
        <ecNumber evidence="2">6.3.4.15</ecNumber>
    </alternativeName>
    <alternativeName>
        <fullName evidence="2">Biotin--protein ligase</fullName>
    </alternativeName>
    <alternativeName>
        <fullName evidence="2">Biotin-[acetyl-CoA carboxylase] synthetase</fullName>
    </alternativeName>
</protein>
<dbReference type="Proteomes" id="UP001516588">
    <property type="component" value="Unassembled WGS sequence"/>
</dbReference>
<dbReference type="Pfam" id="PF08279">
    <property type="entry name" value="HTH_11"/>
    <property type="match status" value="1"/>
</dbReference>
<sequence length="324" mass="34728">MVKDKVLQELEKNKGIAVSGEALAQSLGVSRTAVWKAVNALRAEGFDIKKAQSVGYILSKDSDRISSEGIQSYLKHKVSLQINDVVDSTNSRAVALAADNAQYPVAVIAEEQTAGRGRMGRRFYSPKDKGIYLSLIIKPTMGTEGSLLVTSAAAVATAKAIREICELEAGIKWVNDIYLDGKKICGILTEGIADFETGQISRLIVGIGINCSSSDFKSKGLEKKAGALNVKGLERNKLIAEIIDKLLDIVESLEKGDSSFIADYKSLSVVLGKQVTVYPTPVTDIANKYDATAVDIDNHGGLVVRLSDGSFTTLSTGEITVRLK</sequence>
<dbReference type="InterPro" id="IPR036388">
    <property type="entry name" value="WH-like_DNA-bd_sf"/>
</dbReference>
<comment type="similarity">
    <text evidence="2">Belongs to the biotin--protein ligase family.</text>
</comment>
<accession>A0ABR9QUW6</accession>
<comment type="function">
    <text evidence="2">Acts both as a biotin--[acetyl-CoA-carboxylase] ligase and a repressor.</text>
</comment>
<comment type="caution">
    <text evidence="4">The sequence shown here is derived from an EMBL/GenBank/DDBJ whole genome shotgun (WGS) entry which is preliminary data.</text>
</comment>
<keyword evidence="2" id="KW-0067">ATP-binding</keyword>
<keyword evidence="2" id="KW-0805">Transcription regulation</keyword>
<dbReference type="SUPFAM" id="SSF55681">
    <property type="entry name" value="Class II aaRS and biotin synthetases"/>
    <property type="match status" value="1"/>
</dbReference>
<dbReference type="InterPro" id="IPR004143">
    <property type="entry name" value="BPL_LPL_catalytic"/>
</dbReference>
<dbReference type="GO" id="GO:0004077">
    <property type="term" value="F:biotin--[biotin carboxyl-carrier protein] ligase activity"/>
    <property type="evidence" value="ECO:0007669"/>
    <property type="project" value="UniProtKB-EC"/>
</dbReference>
<feature type="domain" description="BPL/LPL catalytic" evidence="3">
    <location>
        <begin position="65"/>
        <end position="254"/>
    </location>
</feature>
<dbReference type="EMBL" id="JADCKA010000001">
    <property type="protein sequence ID" value="MBE5034671.1"/>
    <property type="molecule type" value="Genomic_DNA"/>
</dbReference>
<dbReference type="InterPro" id="IPR008988">
    <property type="entry name" value="Transcriptional_repressor_C"/>
</dbReference>
<keyword evidence="2" id="KW-0804">Transcription</keyword>
<dbReference type="PROSITE" id="PS51733">
    <property type="entry name" value="BPL_LPL_CATALYTIC"/>
    <property type="match status" value="1"/>
</dbReference>
<gene>
    <name evidence="2" type="primary">birA</name>
    <name evidence="4" type="ORF">INF20_00005</name>
</gene>
<dbReference type="InterPro" id="IPR045864">
    <property type="entry name" value="aa-tRNA-synth_II/BPL/LPL"/>
</dbReference>
<dbReference type="SUPFAM" id="SSF46785">
    <property type="entry name" value="Winged helix' DNA-binding domain"/>
    <property type="match status" value="1"/>
</dbReference>
<reference evidence="4 5" key="1">
    <citation type="submission" date="2020-10" db="EMBL/GenBank/DDBJ databases">
        <title>ChiBAC.</title>
        <authorList>
            <person name="Zenner C."/>
            <person name="Hitch T.C.A."/>
            <person name="Clavel T."/>
        </authorList>
    </citation>
    <scope>NUCLEOTIDE SEQUENCE [LARGE SCALE GENOMIC DNA]</scope>
    <source>
        <strain evidence="4 5">DSM 108706</strain>
    </source>
</reference>
<dbReference type="InterPro" id="IPR036390">
    <property type="entry name" value="WH_DNA-bd_sf"/>
</dbReference>
<dbReference type="Gene3D" id="1.10.10.10">
    <property type="entry name" value="Winged helix-like DNA-binding domain superfamily/Winged helix DNA-binding domain"/>
    <property type="match status" value="1"/>
</dbReference>
<comment type="catalytic activity">
    <reaction evidence="2">
        <text>biotin + L-lysyl-[protein] + ATP = N(6)-biotinyl-L-lysyl-[protein] + AMP + diphosphate + H(+)</text>
        <dbReference type="Rhea" id="RHEA:11756"/>
        <dbReference type="Rhea" id="RHEA-COMP:9752"/>
        <dbReference type="Rhea" id="RHEA-COMP:10505"/>
        <dbReference type="ChEBI" id="CHEBI:15378"/>
        <dbReference type="ChEBI" id="CHEBI:29969"/>
        <dbReference type="ChEBI" id="CHEBI:30616"/>
        <dbReference type="ChEBI" id="CHEBI:33019"/>
        <dbReference type="ChEBI" id="CHEBI:57586"/>
        <dbReference type="ChEBI" id="CHEBI:83144"/>
        <dbReference type="ChEBI" id="CHEBI:456215"/>
        <dbReference type="EC" id="6.3.4.15"/>
    </reaction>
</comment>
<keyword evidence="1 2" id="KW-0436">Ligase</keyword>
<dbReference type="EC" id="6.3.4.15" evidence="2"/>